<dbReference type="AlphaFoldDB" id="A0A899G0U4"/>
<reference evidence="3" key="1">
    <citation type="submission" date="2020-06" db="EMBL/GenBank/DDBJ databases">
        <title>Genomes of multiple members of Pneumocystis genus reveal paths to human pathogen Pneumocystis jirovecii.</title>
        <authorList>
            <person name="Cisse O.H."/>
            <person name="Ma L."/>
            <person name="Dekker J."/>
            <person name="Khil P."/>
            <person name="Jo J."/>
            <person name="Brenchley J."/>
            <person name="Blair R."/>
            <person name="Pahar B."/>
            <person name="Chabe M."/>
            <person name="Van Rompay K.A."/>
            <person name="Keesler R."/>
            <person name="Sukura A."/>
            <person name="Hirsch V."/>
            <person name="Kutty G."/>
            <person name="Liu Y."/>
            <person name="Peng L."/>
            <person name="Chen J."/>
            <person name="Song J."/>
            <person name="Weissenbacher-Lang C."/>
            <person name="Xu J."/>
            <person name="Upham N.S."/>
            <person name="Stajich J.E."/>
            <person name="Cuomo C.A."/>
            <person name="Cushion M.T."/>
            <person name="Kovacs J.A."/>
        </authorList>
    </citation>
    <scope>NUCLEOTIDE SEQUENCE</scope>
    <source>
        <strain evidence="3">2A</strain>
    </source>
</reference>
<name>A0A899G0U4_9ASCO</name>
<evidence type="ECO:0000256" key="2">
    <source>
        <dbReference type="SAM" id="Phobius"/>
    </source>
</evidence>
<evidence type="ECO:0000256" key="1">
    <source>
        <dbReference type="SAM" id="MobiDB-lite"/>
    </source>
</evidence>
<dbReference type="EMBL" id="CP054535">
    <property type="protein sequence ID" value="QSL64968.1"/>
    <property type="molecule type" value="Genomic_DNA"/>
</dbReference>
<feature type="region of interest" description="Disordered" evidence="1">
    <location>
        <begin position="256"/>
        <end position="287"/>
    </location>
</feature>
<feature type="region of interest" description="Disordered" evidence="1">
    <location>
        <begin position="50"/>
        <end position="98"/>
    </location>
</feature>
<feature type="transmembrane region" description="Helical" evidence="2">
    <location>
        <begin position="135"/>
        <end position="160"/>
    </location>
</feature>
<feature type="region of interest" description="Disordered" evidence="1">
    <location>
        <begin position="322"/>
        <end position="347"/>
    </location>
</feature>
<keyword evidence="2" id="KW-0812">Transmembrane</keyword>
<feature type="compositionally biased region" description="Low complexity" evidence="1">
    <location>
        <begin position="73"/>
        <end position="98"/>
    </location>
</feature>
<protein>
    <submittedName>
        <fullName evidence="3">Uncharacterized protein</fullName>
    </submittedName>
</protein>
<keyword evidence="2" id="KW-0472">Membrane</keyword>
<gene>
    <name evidence="3" type="ORF">MERGE_002272</name>
</gene>
<evidence type="ECO:0000313" key="3">
    <source>
        <dbReference type="EMBL" id="QSL64968.1"/>
    </source>
</evidence>
<organism evidence="3 4">
    <name type="scientific">Pneumocystis wakefieldiae</name>
    <dbReference type="NCBI Taxonomy" id="38082"/>
    <lineage>
        <taxon>Eukaryota</taxon>
        <taxon>Fungi</taxon>
        <taxon>Dikarya</taxon>
        <taxon>Ascomycota</taxon>
        <taxon>Taphrinomycotina</taxon>
        <taxon>Pneumocystomycetes</taxon>
        <taxon>Pneumocystaceae</taxon>
        <taxon>Pneumocystis</taxon>
    </lineage>
</organism>
<accession>A0A899G0U4</accession>
<keyword evidence="2" id="KW-1133">Transmembrane helix</keyword>
<dbReference type="Proteomes" id="UP000663699">
    <property type="component" value="Chromosome 4"/>
</dbReference>
<feature type="region of interest" description="Disordered" evidence="1">
    <location>
        <begin position="516"/>
        <end position="540"/>
    </location>
</feature>
<keyword evidence="4" id="KW-1185">Reference proteome</keyword>
<feature type="compositionally biased region" description="Low complexity" evidence="1">
    <location>
        <begin position="260"/>
        <end position="277"/>
    </location>
</feature>
<proteinExistence type="predicted"/>
<evidence type="ECO:0000313" key="4">
    <source>
        <dbReference type="Proteomes" id="UP000663699"/>
    </source>
</evidence>
<sequence length="540" mass="60564">MFSGLKDFGFLKRALKNKIVSNSDLYESIESSESKSLVLLENTFLYENVEEGNPKNDSESNSDDFSDDKKTTKTNTPGMTKTLESSSKVTSTTSTKEPTTTNGVFTTIFSETTETSTFTAKLSAQRPLVRSNDHVYMILGISAVVILIVIFIVFLVFCGVRRFLKKQEMIEDMVYENEMNAHAKLMEAASTPVSEKTNSTPTSFSISAPILGTRNSNDLYTKRGTYFDSNGIYDSKNGEKQDEQIFRNSSLKYYGTSQLTNNRPSSSRTRNSSYYSPLGQPARSLSLSSRSKDYFGTHHSSNVTSTYDEPFQKNRVRLTSYNNDVNGSSFRKVSPNHPKTPNSVYLSGDQNKGYSASSQMRAGLPDSHGINKFLSQESLRNSRAYFAAQPNALNYKKSFKTLGTNFQMESPNFDSSNSYLSELSNNASSPLFTYKDSLGGSSCYDSSFTSEYMTPKSFFSVENMKNESIFNSGSEKSFPRNANKYSPDKNYMRTPSVYASVDIWAEKKRKLLDLTSNLNESSNRSYEDANTPQSYKINER</sequence>
<dbReference type="OrthoDB" id="5416950at2759"/>